<feature type="transmembrane region" description="Helical" evidence="1">
    <location>
        <begin position="21"/>
        <end position="40"/>
    </location>
</feature>
<feature type="transmembrane region" description="Helical" evidence="1">
    <location>
        <begin position="114"/>
        <end position="132"/>
    </location>
</feature>
<proteinExistence type="predicted"/>
<feature type="transmembrane region" description="Helical" evidence="1">
    <location>
        <begin position="438"/>
        <end position="455"/>
    </location>
</feature>
<sequence>MKSMPFPAPSPAPSRTRELGLYATVVAVTLVVIAVTLRLWHIDLRVPLNYDGDALLISSHFKTIIETGWYLEQPLLGAPSGQEYFDWKIADNLGMFFGLLMRPFTSDFGVVQNLYYLVGYPLAAVTATWLLRRVGVSRPMTAALAVLFAIAPYHFVRAEAHMWLASYYPIPLAIGVVYAIIRGRPIWAWKTGGLHLGRLRIPPAVGTAAILLLVSVSNSYYAFITLLLIAISGVFTILRTRAYRRFFGAVGAGVVVAGTLAAGLIPSTLYALINGTNSSAVLRLPIEAELYSFKFTQLLLPAPQHRVAAFRALRNYYDSVYGSPAETPSLGLVAAAGFLALLGCAFLLLVSFGRRRPLIADGLISKTAALSFLTIVCFLFGTVGGFGTIISFFTSDLRGWNRISIFIAALALAGFGLLADACLRKLSGGLAASTGQRTLWVSVLGASLVLLVGVWDQTGPLLIPNYASLNASYQADQAMADEIEAATSPTAMILQLPYHPFPESMSAQGVLDSNQLRPYLHSHTLRFSGGGVKGRPASDWVQAVERLSARDVITTAVAAGFSGIFIDSADLSPTGTTLASQLQAELGSPTVTSPDGRYRFYTLASAATALRTEADESALSRIGEIAVSPVIAQFLPRFDSYTGLQLLQPYKPRISLDNDRTEPVEVRLKFTLSYTVGAASITATLPDGSRTSLAASSGGTAQELTVTVPPGVTDVSFTATEGAPVVRSGYSPGPVIASNIEVLDVELGRLLEGTAPVAPAKG</sequence>
<comment type="caution">
    <text evidence="2">The sequence shown here is derived from an EMBL/GenBank/DDBJ whole genome shotgun (WGS) entry which is preliminary data.</text>
</comment>
<feature type="transmembrane region" description="Helical" evidence="1">
    <location>
        <begin position="250"/>
        <end position="273"/>
    </location>
</feature>
<feature type="transmembrane region" description="Helical" evidence="1">
    <location>
        <begin position="330"/>
        <end position="350"/>
    </location>
</feature>
<dbReference type="OrthoDB" id="9767863at2"/>
<dbReference type="Proteomes" id="UP000256486">
    <property type="component" value="Unassembled WGS sequence"/>
</dbReference>
<gene>
    <name evidence="2" type="ORF">B7R54_13420</name>
</gene>
<feature type="transmembrane region" description="Helical" evidence="1">
    <location>
        <begin position="139"/>
        <end position="156"/>
    </location>
</feature>
<keyword evidence="1" id="KW-0472">Membrane</keyword>
<feature type="transmembrane region" description="Helical" evidence="1">
    <location>
        <begin position="399"/>
        <end position="418"/>
    </location>
</feature>
<dbReference type="RefSeq" id="WP_116415483.1">
    <property type="nucleotide sequence ID" value="NZ_NBWZ01000001.1"/>
</dbReference>
<feature type="transmembrane region" description="Helical" evidence="1">
    <location>
        <begin position="162"/>
        <end position="181"/>
    </location>
</feature>
<keyword evidence="1" id="KW-1133">Transmembrane helix</keyword>
<feature type="transmembrane region" description="Helical" evidence="1">
    <location>
        <begin position="220"/>
        <end position="238"/>
    </location>
</feature>
<accession>A0A3E0VKC4</accession>
<organism evidence="2 3">
    <name type="scientific">Subtercola boreus</name>
    <dbReference type="NCBI Taxonomy" id="120213"/>
    <lineage>
        <taxon>Bacteria</taxon>
        <taxon>Bacillati</taxon>
        <taxon>Actinomycetota</taxon>
        <taxon>Actinomycetes</taxon>
        <taxon>Micrococcales</taxon>
        <taxon>Microbacteriaceae</taxon>
        <taxon>Subtercola</taxon>
    </lineage>
</organism>
<dbReference type="AlphaFoldDB" id="A0A3E0VKC4"/>
<evidence type="ECO:0000313" key="2">
    <source>
        <dbReference type="EMBL" id="RFA10099.1"/>
    </source>
</evidence>
<evidence type="ECO:0008006" key="4">
    <source>
        <dbReference type="Google" id="ProtNLM"/>
    </source>
</evidence>
<name>A0A3E0VKC4_9MICO</name>
<evidence type="ECO:0000313" key="3">
    <source>
        <dbReference type="Proteomes" id="UP000256486"/>
    </source>
</evidence>
<dbReference type="EMBL" id="NBWZ01000001">
    <property type="protein sequence ID" value="RFA10099.1"/>
    <property type="molecule type" value="Genomic_DNA"/>
</dbReference>
<evidence type="ECO:0000256" key="1">
    <source>
        <dbReference type="SAM" id="Phobius"/>
    </source>
</evidence>
<keyword evidence="3" id="KW-1185">Reference proteome</keyword>
<feature type="transmembrane region" description="Helical" evidence="1">
    <location>
        <begin position="370"/>
        <end position="393"/>
    </location>
</feature>
<protein>
    <recommendedName>
        <fullName evidence="4">Glycosyltransferase RgtA/B/C/D-like domain-containing protein</fullName>
    </recommendedName>
</protein>
<keyword evidence="1" id="KW-0812">Transmembrane</keyword>
<reference evidence="2 3" key="1">
    <citation type="submission" date="2017-04" db="EMBL/GenBank/DDBJ databases">
        <title>Comparative genome analysis of Subtercola boreus.</title>
        <authorList>
            <person name="Cho Y.-J."/>
            <person name="Cho A."/>
            <person name="Kim O.-S."/>
            <person name="Lee J.-I."/>
        </authorList>
    </citation>
    <scope>NUCLEOTIDE SEQUENCE [LARGE SCALE GENOMIC DNA]</scope>
    <source>
        <strain evidence="2 3">K300</strain>
    </source>
</reference>